<feature type="repeat" description="HEAT" evidence="15">
    <location>
        <begin position="860"/>
        <end position="903"/>
    </location>
</feature>
<evidence type="ECO:0000256" key="3">
    <source>
        <dbReference type="ARBA" id="ARBA00010907"/>
    </source>
</evidence>
<dbReference type="GO" id="GO:0006397">
    <property type="term" value="P:mRNA processing"/>
    <property type="evidence" value="ECO:0007669"/>
    <property type="project" value="UniProtKB-KW"/>
</dbReference>
<keyword evidence="8" id="KW-0547">Nucleotide-binding</keyword>
<dbReference type="GO" id="GO:0031267">
    <property type="term" value="F:small GTPase binding"/>
    <property type="evidence" value="ECO:0007669"/>
    <property type="project" value="InterPro"/>
</dbReference>
<evidence type="ECO:0000256" key="16">
    <source>
        <dbReference type="SAM" id="Coils"/>
    </source>
</evidence>
<evidence type="ECO:0000256" key="7">
    <source>
        <dbReference type="ARBA" id="ARBA00022737"/>
    </source>
</evidence>
<keyword evidence="10" id="KW-0653">Protein transport</keyword>
<organism evidence="19 20">
    <name type="scientific">Coemansia aciculifera</name>
    <dbReference type="NCBI Taxonomy" id="417176"/>
    <lineage>
        <taxon>Eukaryota</taxon>
        <taxon>Fungi</taxon>
        <taxon>Fungi incertae sedis</taxon>
        <taxon>Zoopagomycota</taxon>
        <taxon>Kickxellomycotina</taxon>
        <taxon>Kickxellomycetes</taxon>
        <taxon>Kickxellales</taxon>
        <taxon>Kickxellaceae</taxon>
        <taxon>Coemansia</taxon>
    </lineage>
</organism>
<reference evidence="19" key="1">
    <citation type="submission" date="2022-07" db="EMBL/GenBank/DDBJ databases">
        <title>Phylogenomic reconstructions and comparative analyses of Kickxellomycotina fungi.</title>
        <authorList>
            <person name="Reynolds N.K."/>
            <person name="Stajich J.E."/>
            <person name="Barry K."/>
            <person name="Grigoriev I.V."/>
            <person name="Crous P."/>
            <person name="Smith M.E."/>
        </authorList>
    </citation>
    <scope>NUCLEOTIDE SEQUENCE</scope>
    <source>
        <strain evidence="19">RSA 476</strain>
    </source>
</reference>
<evidence type="ECO:0000256" key="17">
    <source>
        <dbReference type="SAM" id="MobiDB-lite"/>
    </source>
</evidence>
<evidence type="ECO:0000256" key="9">
    <source>
        <dbReference type="ARBA" id="ARBA00022840"/>
    </source>
</evidence>
<feature type="compositionally biased region" description="Basic and acidic residues" evidence="17">
    <location>
        <begin position="85"/>
        <end position="98"/>
    </location>
</feature>
<dbReference type="InterPro" id="IPR011009">
    <property type="entry name" value="Kinase-like_dom_sf"/>
</dbReference>
<keyword evidence="7" id="KW-0677">Repeat</keyword>
<dbReference type="GO" id="GO:0005635">
    <property type="term" value="C:nuclear envelope"/>
    <property type="evidence" value="ECO:0007669"/>
    <property type="project" value="UniProtKB-SubCell"/>
</dbReference>
<keyword evidence="20" id="KW-1185">Reference proteome</keyword>
<feature type="region of interest" description="Disordered" evidence="17">
    <location>
        <begin position="25"/>
        <end position="102"/>
    </location>
</feature>
<dbReference type="InterPro" id="IPR041332">
    <property type="entry name" value="Pan3_CK"/>
</dbReference>
<dbReference type="PROSITE" id="PS50077">
    <property type="entry name" value="HEAT_REPEAT"/>
    <property type="match status" value="2"/>
</dbReference>
<keyword evidence="6" id="KW-0507">mRNA processing</keyword>
<evidence type="ECO:0000313" key="19">
    <source>
        <dbReference type="EMBL" id="KAJ2864186.1"/>
    </source>
</evidence>
<evidence type="ECO:0000256" key="1">
    <source>
        <dbReference type="ARBA" id="ARBA00004259"/>
    </source>
</evidence>
<keyword evidence="11 16" id="KW-0175">Coiled coil</keyword>
<dbReference type="InterPro" id="IPR021133">
    <property type="entry name" value="HEAT_type_2"/>
</dbReference>
<evidence type="ECO:0000313" key="20">
    <source>
        <dbReference type="Proteomes" id="UP001140074"/>
    </source>
</evidence>
<evidence type="ECO:0000256" key="6">
    <source>
        <dbReference type="ARBA" id="ARBA00022664"/>
    </source>
</evidence>
<evidence type="ECO:0000256" key="8">
    <source>
        <dbReference type="ARBA" id="ARBA00022741"/>
    </source>
</evidence>
<gene>
    <name evidence="19" type="primary">kap95</name>
    <name evidence="19" type="ORF">GGH94_003090</name>
</gene>
<dbReference type="GO" id="GO:0006886">
    <property type="term" value="P:intracellular protein transport"/>
    <property type="evidence" value="ECO:0007669"/>
    <property type="project" value="InterPro"/>
</dbReference>
<dbReference type="Gene3D" id="1.10.510.10">
    <property type="entry name" value="Transferase(Phosphotransferase) domain 1"/>
    <property type="match status" value="1"/>
</dbReference>
<dbReference type="GO" id="GO:0008143">
    <property type="term" value="F:poly(A) binding"/>
    <property type="evidence" value="ECO:0007669"/>
    <property type="project" value="TreeGrafter"/>
</dbReference>
<comment type="caution">
    <text evidence="19">The sequence shown here is derived from an EMBL/GenBank/DDBJ whole genome shotgun (WGS) entry which is preliminary data.</text>
</comment>
<evidence type="ECO:0000256" key="2">
    <source>
        <dbReference type="ARBA" id="ARBA00004496"/>
    </source>
</evidence>
<dbReference type="Gene3D" id="1.20.5.5160">
    <property type="match status" value="1"/>
</dbReference>
<dbReference type="SUPFAM" id="SSF48371">
    <property type="entry name" value="ARM repeat"/>
    <property type="match status" value="1"/>
</dbReference>
<dbReference type="PANTHER" id="PTHR12272">
    <property type="entry name" value="DEADENYLATION COMPLEX SUBUNIT PAN3"/>
    <property type="match status" value="1"/>
</dbReference>
<dbReference type="GO" id="GO:0031251">
    <property type="term" value="C:PAN complex"/>
    <property type="evidence" value="ECO:0007669"/>
    <property type="project" value="InterPro"/>
</dbReference>
<dbReference type="Pfam" id="PF25574">
    <property type="entry name" value="TPR_IMB1"/>
    <property type="match status" value="1"/>
</dbReference>
<keyword evidence="12" id="KW-0539">Nucleus</keyword>
<dbReference type="InterPro" id="IPR001494">
    <property type="entry name" value="Importin-beta_N"/>
</dbReference>
<feature type="domain" description="Importin N-terminal" evidence="18">
    <location>
        <begin position="583"/>
        <end position="640"/>
    </location>
</feature>
<accession>A0A9W8IKQ5</accession>
<evidence type="ECO:0000256" key="13">
    <source>
        <dbReference type="ARBA" id="ARBA00079884"/>
    </source>
</evidence>
<dbReference type="FunFam" id="1.25.10.10:FF:000027">
    <property type="entry name" value="Importin subunit beta-1"/>
    <property type="match status" value="1"/>
</dbReference>
<protein>
    <recommendedName>
        <fullName evidence="13">Importin-95</fullName>
    </recommendedName>
    <alternativeName>
        <fullName evidence="14">Karyopherin-95</fullName>
    </alternativeName>
</protein>
<dbReference type="InterPro" id="IPR011989">
    <property type="entry name" value="ARM-like"/>
</dbReference>
<evidence type="ECO:0000256" key="15">
    <source>
        <dbReference type="PROSITE-ProRule" id="PRU00103"/>
    </source>
</evidence>
<dbReference type="FunFam" id="1.10.287.3700:FF:000001">
    <property type="entry name" value="PAN2-PAN3 deadenylation complex subunit PAN3"/>
    <property type="match status" value="1"/>
</dbReference>
<dbReference type="GO" id="GO:0005524">
    <property type="term" value="F:ATP binding"/>
    <property type="evidence" value="ECO:0007669"/>
    <property type="project" value="UniProtKB-KW"/>
</dbReference>
<sequence>MSTSNTGECHSTAAASESITIAVNSENKAQSPALRAQTPVKLRASSPAFKPSPAKNRQPSSVASASSSQLRLAPAFTPRQQPRPRQLDEQLDEQRAESGIKSQAQVLPAFESLAVGSDGYVERSAGPVNQEFFMKTLPVHNGQPPYMLPINHFAVDEHLRRVLVREMHAMSSVGESDLPAQVHSYHSLSPQETVDVFGASFPIRQHQIKAQSIADGRCYSLHRITGTQPASKSALGAVDKWKAVQSPSITQVYEAFTTRAFGDNSLVIVHELKPLAASLKSQIVDARVQVSEAFLWSLVLQLISALRTVHSAGLAVQTLSMSTILLSPTNRVYLNSCGLADVLALHGSPNMDAAQQGDLQAVGHVLSVILGTSAENYIVVQGQAPVVVPGAGFSTDFKELFGYLNHRLTPVVAIDDILRLAGSRVFVELDAARRESDLLCDNLRLELSNGRLVRLLCKMNFITERADSVIDPEWAETGDRYLIKLFRDYVFHLVNEAGKPVASMVHVVGNLNKLDAGSPEKVMLMSRDEKSCLVVSYEEVKRCVEEAYQELVALTRNTLSPDANIREQATRALESAEIENFELVNDAGQADVRSAAGIALKNALSAKDEARREQYAQRWLQVNDGVRSQIKQGVLISLGTENHHVAMTAAQAVAAIIAIELPHGQWQDAITVLLQNISTNNANLKIASLQTIGYVCESIDPEILVTQSNPILTAVIQGANSDEPSQEVRFAAITALFNSLEFVRQNFENEGERNVIMQTVCEATQSPEPTVQVAAYECLVRIMQLYYDKMSFYMEKALLGLTVTGMKHAEEKIALQAIEFWSTLCDEELELQIEEEEAQEFGRQADRQSYQFAKSSLGLVMPTLLFLLTRQDEDADEDEWNVSMAAATCLSLLAQTVGNDIVSFVIPFVEQHIRNPDWHYREAAVMAFGSILDGPDANVLNPLVTQALPVLIEMVKDQVVQVKDTAAWTLGRVCDLLMECIQLGVHLHSLVSALVAGLEDNARIVSNCCWALMNITEQLGSNSADTYPLSDYFEGIVTALMRITESNVNENKSRTSAYETMATLASTGPKDTVPTIGKLGVAILDRLDTTIVNASQVVGTDDRVALGELQSNLLNVLTNVTRTLGRQVSEISDRMMTTVLQLLTTSSKQAAVSEDAFLLVGALITALEGEFSRYLESFAPFLYNALQNYEEYQLCSISVGLIGDICRGLGQDAAPYCDQFMTILLHNLESDALSRDVKPGILSCFGDIALAIGGSFESYLEVSFRVLMSACALSANTQANDDDTIDYLNQLRAGIFEAFVGIVQGLKSDNKAQLVLSQAQGLLGFMSIVFSDHTKSDEVTKTMIGLLGDLADAFPNGEIRDYLRADWIQELIKYGRTGPRGSSIREHTRWAREMIKRASS</sequence>
<dbReference type="Proteomes" id="UP001140074">
    <property type="component" value="Unassembled WGS sequence"/>
</dbReference>
<keyword evidence="9" id="KW-0067">ATP-binding</keyword>
<dbReference type="Pfam" id="PF13513">
    <property type="entry name" value="HEAT_EZ"/>
    <property type="match status" value="1"/>
</dbReference>
<evidence type="ECO:0000256" key="10">
    <source>
        <dbReference type="ARBA" id="ARBA00022927"/>
    </source>
</evidence>
<keyword evidence="5" id="KW-0963">Cytoplasm</keyword>
<dbReference type="InterPro" id="IPR000225">
    <property type="entry name" value="Armadillo"/>
</dbReference>
<dbReference type="SMART" id="SM00185">
    <property type="entry name" value="ARM"/>
    <property type="match status" value="3"/>
</dbReference>
<dbReference type="InterPro" id="IPR030844">
    <property type="entry name" value="PAN3"/>
</dbReference>
<dbReference type="GO" id="GO:0000932">
    <property type="term" value="C:P-body"/>
    <property type="evidence" value="ECO:0007669"/>
    <property type="project" value="TreeGrafter"/>
</dbReference>
<dbReference type="InterPro" id="IPR016024">
    <property type="entry name" value="ARM-type_fold"/>
</dbReference>
<evidence type="ECO:0000256" key="5">
    <source>
        <dbReference type="ARBA" id="ARBA00022490"/>
    </source>
</evidence>
<dbReference type="PROSITE" id="PS50166">
    <property type="entry name" value="IMPORTIN_B_NT"/>
    <property type="match status" value="1"/>
</dbReference>
<feature type="repeat" description="HEAT" evidence="15">
    <location>
        <begin position="947"/>
        <end position="979"/>
    </location>
</feature>
<dbReference type="SUPFAM" id="SSF56112">
    <property type="entry name" value="Protein kinase-like (PK-like)"/>
    <property type="match status" value="1"/>
</dbReference>
<evidence type="ECO:0000256" key="14">
    <source>
        <dbReference type="ARBA" id="ARBA00083566"/>
    </source>
</evidence>
<comment type="similarity">
    <text evidence="3">Belongs to the importin beta family. Importin beta-1 subfamily.</text>
</comment>
<feature type="compositionally biased region" description="Low complexity" evidence="17">
    <location>
        <begin position="57"/>
        <end position="75"/>
    </location>
</feature>
<evidence type="ECO:0000256" key="11">
    <source>
        <dbReference type="ARBA" id="ARBA00023054"/>
    </source>
</evidence>
<proteinExistence type="inferred from homology"/>
<evidence type="ECO:0000256" key="12">
    <source>
        <dbReference type="ARBA" id="ARBA00023242"/>
    </source>
</evidence>
<dbReference type="Pfam" id="PF18101">
    <property type="entry name" value="Pan3_CK"/>
    <property type="match status" value="1"/>
</dbReference>
<dbReference type="InterPro" id="IPR058584">
    <property type="entry name" value="IMB1_TNPO1-like_TPR"/>
</dbReference>
<dbReference type="PANTHER" id="PTHR12272:SF11">
    <property type="entry name" value="PAN2-PAN3 DEADENYLATION COMPLEX SUBUNIT PAN3"/>
    <property type="match status" value="1"/>
</dbReference>
<dbReference type="EMBL" id="JANBUY010000096">
    <property type="protein sequence ID" value="KAJ2864186.1"/>
    <property type="molecule type" value="Genomic_DNA"/>
</dbReference>
<comment type="subcellular location">
    <subcellularLocation>
        <location evidence="2">Cytoplasm</location>
    </subcellularLocation>
    <subcellularLocation>
        <location evidence="1">Nucleus envelope</location>
    </subcellularLocation>
</comment>
<keyword evidence="4" id="KW-0813">Transport</keyword>
<evidence type="ECO:0000256" key="4">
    <source>
        <dbReference type="ARBA" id="ARBA00022448"/>
    </source>
</evidence>
<evidence type="ECO:0000259" key="18">
    <source>
        <dbReference type="PROSITE" id="PS50166"/>
    </source>
</evidence>
<dbReference type="GO" id="GO:0000289">
    <property type="term" value="P:nuclear-transcribed mRNA poly(A) tail shortening"/>
    <property type="evidence" value="ECO:0007669"/>
    <property type="project" value="InterPro"/>
</dbReference>
<dbReference type="Gene3D" id="1.25.10.10">
    <property type="entry name" value="Leucine-rich Repeat Variant"/>
    <property type="match status" value="1"/>
</dbReference>
<name>A0A9W8IKQ5_9FUNG</name>
<feature type="coiled-coil region" evidence="16">
    <location>
        <begin position="537"/>
        <end position="586"/>
    </location>
</feature>